<evidence type="ECO:0000313" key="3">
    <source>
        <dbReference type="Proteomes" id="UP000501891"/>
    </source>
</evidence>
<dbReference type="InterPro" id="IPR002716">
    <property type="entry name" value="PIN_dom"/>
</dbReference>
<organism evidence="2 3">
    <name type="scientific">Aerophototrophica crusticola</name>
    <dbReference type="NCBI Taxonomy" id="1709002"/>
    <lineage>
        <taxon>Bacteria</taxon>
        <taxon>Pseudomonadati</taxon>
        <taxon>Pseudomonadota</taxon>
        <taxon>Alphaproteobacteria</taxon>
        <taxon>Rhodospirillales</taxon>
        <taxon>Rhodospirillaceae</taxon>
        <taxon>Aerophototrophica</taxon>
    </lineage>
</organism>
<protein>
    <submittedName>
        <fullName evidence="2">Type II toxin-antitoxin system VapC family toxin</fullName>
    </submittedName>
</protein>
<dbReference type="Gene3D" id="3.40.50.1010">
    <property type="entry name" value="5'-nuclease"/>
    <property type="match status" value="1"/>
</dbReference>
<feature type="domain" description="PIN" evidence="1">
    <location>
        <begin position="9"/>
        <end position="119"/>
    </location>
</feature>
<sequence length="145" mass="15127">MRRLRVTADTNILVRVITEDDPAQAAVARLMLDQAEIVSIPVPALCEMAWVLGRGYRLPAADIAAAIERLLEAGTVETDTPSVEAGLALLRQGGDFADGVIAFQGQQSGGVVFASFDRSAVRKLAASGIAAADPVELVEAGASRP</sequence>
<evidence type="ECO:0000313" key="2">
    <source>
        <dbReference type="EMBL" id="QJE73405.1"/>
    </source>
</evidence>
<dbReference type="InterPro" id="IPR029060">
    <property type="entry name" value="PIN-like_dom_sf"/>
</dbReference>
<accession>A0A858R7L7</accession>
<reference evidence="2" key="1">
    <citation type="submission" date="2020-04" db="EMBL/GenBank/DDBJ databases">
        <title>A desert anoxygenic phototrophic bacterium fixes CO2 using RubisCO under aerobic conditions.</title>
        <authorList>
            <person name="Tang K."/>
        </authorList>
    </citation>
    <scope>NUCLEOTIDE SEQUENCE [LARGE SCALE GENOMIC DNA]</scope>
    <source>
        <strain evidence="2">MIMtkB3</strain>
    </source>
</reference>
<proteinExistence type="predicted"/>
<keyword evidence="3" id="KW-1185">Reference proteome</keyword>
<dbReference type="KEGG" id="acru:HHL28_10145"/>
<dbReference type="CDD" id="cd18683">
    <property type="entry name" value="PIN_VapC-like"/>
    <property type="match status" value="1"/>
</dbReference>
<dbReference type="Pfam" id="PF01850">
    <property type="entry name" value="PIN"/>
    <property type="match status" value="1"/>
</dbReference>
<dbReference type="AlphaFoldDB" id="A0A858R7L7"/>
<evidence type="ECO:0000259" key="1">
    <source>
        <dbReference type="Pfam" id="PF01850"/>
    </source>
</evidence>
<name>A0A858R7L7_9PROT</name>
<dbReference type="Proteomes" id="UP000501891">
    <property type="component" value="Chromosome"/>
</dbReference>
<dbReference type="PANTHER" id="PTHR39664">
    <property type="match status" value="1"/>
</dbReference>
<dbReference type="SUPFAM" id="SSF88723">
    <property type="entry name" value="PIN domain-like"/>
    <property type="match status" value="1"/>
</dbReference>
<gene>
    <name evidence="2" type="ORF">HHL28_10145</name>
</gene>
<dbReference type="PANTHER" id="PTHR39664:SF2">
    <property type="entry name" value="NUCLEIC ACID-BINDING PROTEIN, CONTAINING PIN DOMAIN-RELATED"/>
    <property type="match status" value="1"/>
</dbReference>
<dbReference type="EMBL" id="CP051775">
    <property type="protein sequence ID" value="QJE73405.1"/>
    <property type="molecule type" value="Genomic_DNA"/>
</dbReference>